<dbReference type="PANTHER" id="PTHR31356">
    <property type="entry name" value="THYLAKOID LUMENAL 29 KDA PROTEIN, CHLOROPLASTIC-RELATED"/>
    <property type="match status" value="1"/>
</dbReference>
<dbReference type="PRINTS" id="PR00459">
    <property type="entry name" value="ASPEROXIDASE"/>
</dbReference>
<accession>A0A2P6TKI0</accession>
<evidence type="ECO:0000256" key="1">
    <source>
        <dbReference type="ARBA" id="ARBA00022559"/>
    </source>
</evidence>
<dbReference type="PROSITE" id="PS50873">
    <property type="entry name" value="PEROXIDASE_4"/>
    <property type="match status" value="1"/>
</dbReference>
<protein>
    <submittedName>
        <fullName evidence="9">Cytochrome C peroxidase</fullName>
    </submittedName>
</protein>
<evidence type="ECO:0000259" key="8">
    <source>
        <dbReference type="PROSITE" id="PS50873"/>
    </source>
</evidence>
<dbReference type="SUPFAM" id="SSF48113">
    <property type="entry name" value="Heme-dependent peroxidases"/>
    <property type="match status" value="1"/>
</dbReference>
<dbReference type="GO" id="GO:0034599">
    <property type="term" value="P:cellular response to oxidative stress"/>
    <property type="evidence" value="ECO:0007669"/>
    <property type="project" value="InterPro"/>
</dbReference>
<dbReference type="GO" id="GO:0020037">
    <property type="term" value="F:heme binding"/>
    <property type="evidence" value="ECO:0007669"/>
    <property type="project" value="InterPro"/>
</dbReference>
<dbReference type="STRING" id="3076.A0A2P6TKI0"/>
<dbReference type="InterPro" id="IPR002016">
    <property type="entry name" value="Haem_peroxidase"/>
</dbReference>
<dbReference type="Gene3D" id="1.10.520.10">
    <property type="match status" value="1"/>
</dbReference>
<name>A0A2P6TKI0_CHLSO</name>
<keyword evidence="1 9" id="KW-0575">Peroxidase</keyword>
<evidence type="ECO:0000313" key="9">
    <source>
        <dbReference type="EMBL" id="PRW44589.1"/>
    </source>
</evidence>
<feature type="signal peptide" evidence="7">
    <location>
        <begin position="1"/>
        <end position="18"/>
    </location>
</feature>
<keyword evidence="4" id="KW-0560">Oxidoreductase</keyword>
<gene>
    <name evidence="9" type="ORF">C2E21_6640</name>
</gene>
<sequence>MKAPLALLAACLLLGARAALGGGCPFTAGTLGQQPVNAIDEFPADGSGWKMPKMTKPSSCSAEEYETIARELVALAEDVANLPKLMRLGFHACGTWSAAGRTGGCSGGWHQWAQDYKNGANAGLEDLTLAVKDLKANHSCITFSDLVTLGGAVATEAAGGPPIAWYPGRKDAKSHGPAYPAFSSRLPMGGFSPSGVFYYYINLGLTNREAVALTGGGHSIGGADVDATGWNGTFTSAGDVWPKPSNAYFKTLVELGWEYEVVNGTGRVQYVPIKGQNTSYTAEDGTQVFRLPSDIALRGASVFSFWSVAYAQNETAFLSDFQRVMQRVMQLGAGETWEPDTSYVWKGLKGDWEGFGPDIKPQSDYSDIPLPGITLEDLMEFNDQIEEPLADPSTALTLDEILGSLQKQRK</sequence>
<evidence type="ECO:0000256" key="7">
    <source>
        <dbReference type="SAM" id="SignalP"/>
    </source>
</evidence>
<dbReference type="Gene3D" id="1.10.420.10">
    <property type="entry name" value="Peroxidase, domain 2"/>
    <property type="match status" value="1"/>
</dbReference>
<dbReference type="GO" id="GO:0042744">
    <property type="term" value="P:hydrogen peroxide catabolic process"/>
    <property type="evidence" value="ECO:0007669"/>
    <property type="project" value="TreeGrafter"/>
</dbReference>
<dbReference type="GO" id="GO:0004601">
    <property type="term" value="F:peroxidase activity"/>
    <property type="evidence" value="ECO:0007669"/>
    <property type="project" value="UniProtKB-KW"/>
</dbReference>
<dbReference type="Pfam" id="PF00141">
    <property type="entry name" value="peroxidase"/>
    <property type="match status" value="1"/>
</dbReference>
<reference evidence="9 10" key="1">
    <citation type="journal article" date="2018" name="Plant J.">
        <title>Genome sequences of Chlorella sorokiniana UTEX 1602 and Micractinium conductrix SAG 241.80: implications to maltose excretion by a green alga.</title>
        <authorList>
            <person name="Arriola M.B."/>
            <person name="Velmurugan N."/>
            <person name="Zhang Y."/>
            <person name="Plunkett M.H."/>
            <person name="Hondzo H."/>
            <person name="Barney B.M."/>
        </authorList>
    </citation>
    <scope>NUCLEOTIDE SEQUENCE [LARGE SCALE GENOMIC DNA]</scope>
    <source>
        <strain evidence="10">UTEX 1602</strain>
    </source>
</reference>
<keyword evidence="2" id="KW-0349">Heme</keyword>
<dbReference type="GO" id="GO:0000302">
    <property type="term" value="P:response to reactive oxygen species"/>
    <property type="evidence" value="ECO:0007669"/>
    <property type="project" value="TreeGrafter"/>
</dbReference>
<dbReference type="EMBL" id="LHPG02000013">
    <property type="protein sequence ID" value="PRW44589.1"/>
    <property type="molecule type" value="Genomic_DNA"/>
</dbReference>
<keyword evidence="10" id="KW-1185">Reference proteome</keyword>
<dbReference type="Proteomes" id="UP000239899">
    <property type="component" value="Unassembled WGS sequence"/>
</dbReference>
<dbReference type="InterPro" id="IPR002207">
    <property type="entry name" value="Peroxidase_I"/>
</dbReference>
<keyword evidence="5" id="KW-0408">Iron</keyword>
<dbReference type="InterPro" id="IPR044831">
    <property type="entry name" value="Ccp1-like"/>
</dbReference>
<dbReference type="InterPro" id="IPR010255">
    <property type="entry name" value="Haem_peroxidase_sf"/>
</dbReference>
<feature type="domain" description="Plant heme peroxidase family profile" evidence="8">
    <location>
        <begin position="58"/>
        <end position="351"/>
    </location>
</feature>
<dbReference type="PANTHER" id="PTHR31356:SF36">
    <property type="entry name" value="L-ASCORBATE PEROXIDASE 3"/>
    <property type="match status" value="1"/>
</dbReference>
<evidence type="ECO:0000256" key="6">
    <source>
        <dbReference type="RuleBase" id="RU004241"/>
    </source>
</evidence>
<evidence type="ECO:0000313" key="10">
    <source>
        <dbReference type="Proteomes" id="UP000239899"/>
    </source>
</evidence>
<dbReference type="GO" id="GO:0046872">
    <property type="term" value="F:metal ion binding"/>
    <property type="evidence" value="ECO:0007669"/>
    <property type="project" value="UniProtKB-KW"/>
</dbReference>
<keyword evidence="7" id="KW-0732">Signal</keyword>
<evidence type="ECO:0000256" key="5">
    <source>
        <dbReference type="ARBA" id="ARBA00023004"/>
    </source>
</evidence>
<dbReference type="PRINTS" id="PR00458">
    <property type="entry name" value="PEROXIDASE"/>
</dbReference>
<organism evidence="9 10">
    <name type="scientific">Chlorella sorokiniana</name>
    <name type="common">Freshwater green alga</name>
    <dbReference type="NCBI Taxonomy" id="3076"/>
    <lineage>
        <taxon>Eukaryota</taxon>
        <taxon>Viridiplantae</taxon>
        <taxon>Chlorophyta</taxon>
        <taxon>core chlorophytes</taxon>
        <taxon>Trebouxiophyceae</taxon>
        <taxon>Chlorellales</taxon>
        <taxon>Chlorellaceae</taxon>
        <taxon>Chlorella clade</taxon>
        <taxon>Chlorella</taxon>
    </lineage>
</organism>
<proteinExistence type="inferred from homology"/>
<comment type="caution">
    <text evidence="9">The sequence shown here is derived from an EMBL/GenBank/DDBJ whole genome shotgun (WGS) entry which is preliminary data.</text>
</comment>
<evidence type="ECO:0000256" key="3">
    <source>
        <dbReference type="ARBA" id="ARBA00022723"/>
    </source>
</evidence>
<dbReference type="AlphaFoldDB" id="A0A2P6TKI0"/>
<feature type="chain" id="PRO_5015119641" evidence="7">
    <location>
        <begin position="19"/>
        <end position="410"/>
    </location>
</feature>
<dbReference type="SMR" id="A0A2P6TKI0"/>
<evidence type="ECO:0000256" key="4">
    <source>
        <dbReference type="ARBA" id="ARBA00023002"/>
    </source>
</evidence>
<keyword evidence="3" id="KW-0479">Metal-binding</keyword>
<evidence type="ECO:0000256" key="2">
    <source>
        <dbReference type="ARBA" id="ARBA00022617"/>
    </source>
</evidence>
<dbReference type="OrthoDB" id="514816at2759"/>
<comment type="similarity">
    <text evidence="6">Belongs to the peroxidase family.</text>
</comment>